<sequence>MPLSPIPSIPVSLCPCLLYPAAALRPLSLERCLVPVPVPDPELDPELELSYASERILSLRFPPGLRELRHRQHLRLLARLLQARHRQHYMVSAKRDRMGSYGIDFGWPDPLAPPLDKLCCVCKALEGWLRGQPQRLAVLHCKGIYGLGAWGGQGHPDPPSLSAEQALSTLSMRKFCEEKVAMEPSQRRAVELFGALLSGRQRLSSSPVFLQHVLLPPLPRYGTHGCQPFLKIYQALQLVYTSGVTCYHRHPGGREPVFRAQFHTGTLRGGRLRLPRGELDLAWEDERFPPEGSVEFVFSSGPERIQGWDPPGAPPAPVDYGVLDPAVRRDSYEGFDLRHQDSLEGTG</sequence>
<dbReference type="SUPFAM" id="SSF49562">
    <property type="entry name" value="C2 domain (Calcium/lipid-binding domain, CaLB)"/>
    <property type="match status" value="1"/>
</dbReference>
<dbReference type="AlphaFoldDB" id="A0A8V5GZ94"/>
<dbReference type="GO" id="GO:0004725">
    <property type="term" value="F:protein tyrosine phosphatase activity"/>
    <property type="evidence" value="ECO:0007669"/>
    <property type="project" value="TreeGrafter"/>
</dbReference>
<dbReference type="Gene3D" id="3.90.190.10">
    <property type="entry name" value="Protein tyrosine phosphatase superfamily"/>
    <property type="match status" value="1"/>
</dbReference>
<dbReference type="PANTHER" id="PTHR45734:SF1">
    <property type="entry name" value="TENSIN-2"/>
    <property type="match status" value="1"/>
</dbReference>
<name>A0A8V5GZ94_MELUD</name>
<reference evidence="1" key="2">
    <citation type="submission" date="2025-08" db="UniProtKB">
        <authorList>
            <consortium name="Ensembl"/>
        </authorList>
    </citation>
    <scope>IDENTIFICATION</scope>
</reference>
<dbReference type="InterPro" id="IPR035892">
    <property type="entry name" value="C2_domain_sf"/>
</dbReference>
<organism evidence="1 2">
    <name type="scientific">Melopsittacus undulatus</name>
    <name type="common">Budgerigar</name>
    <name type="synonym">Psittacus undulatus</name>
    <dbReference type="NCBI Taxonomy" id="13146"/>
    <lineage>
        <taxon>Eukaryota</taxon>
        <taxon>Metazoa</taxon>
        <taxon>Chordata</taxon>
        <taxon>Craniata</taxon>
        <taxon>Vertebrata</taxon>
        <taxon>Euteleostomi</taxon>
        <taxon>Archelosauria</taxon>
        <taxon>Archosauria</taxon>
        <taxon>Dinosauria</taxon>
        <taxon>Saurischia</taxon>
        <taxon>Theropoda</taxon>
        <taxon>Coelurosauria</taxon>
        <taxon>Aves</taxon>
        <taxon>Neognathae</taxon>
        <taxon>Neoaves</taxon>
        <taxon>Telluraves</taxon>
        <taxon>Australaves</taxon>
        <taxon>Psittaciformes</taxon>
        <taxon>Psittaculidae</taxon>
        <taxon>Melopsittacus</taxon>
    </lineage>
</organism>
<protein>
    <submittedName>
        <fullName evidence="1">Uncharacterized protein</fullName>
    </submittedName>
</protein>
<dbReference type="Gene3D" id="2.60.40.1110">
    <property type="match status" value="1"/>
</dbReference>
<dbReference type="Proteomes" id="UP000694405">
    <property type="component" value="Chromosome 21"/>
</dbReference>
<dbReference type="PANTHER" id="PTHR45734">
    <property type="entry name" value="TENSIN"/>
    <property type="match status" value="1"/>
</dbReference>
<dbReference type="InterPro" id="IPR014020">
    <property type="entry name" value="Tensin_C2-dom"/>
</dbReference>
<accession>A0A8V5GZ94</accession>
<dbReference type="PROSITE" id="PS51182">
    <property type="entry name" value="C2_TENSIN"/>
    <property type="match status" value="1"/>
</dbReference>
<dbReference type="SMART" id="SM01326">
    <property type="entry name" value="PTEN_C2"/>
    <property type="match status" value="1"/>
</dbReference>
<dbReference type="InterPro" id="IPR051484">
    <property type="entry name" value="Tensin_PTEN_phosphatase"/>
</dbReference>
<evidence type="ECO:0000313" key="2">
    <source>
        <dbReference type="Proteomes" id="UP000694405"/>
    </source>
</evidence>
<evidence type="ECO:0000313" key="1">
    <source>
        <dbReference type="Ensembl" id="ENSMUNP00000028661.1"/>
    </source>
</evidence>
<dbReference type="SUPFAM" id="SSF52799">
    <property type="entry name" value="(Phosphotyrosine protein) phosphatases II"/>
    <property type="match status" value="1"/>
</dbReference>
<keyword evidence="2" id="KW-1185">Reference proteome</keyword>
<dbReference type="Ensembl" id="ENSMUNT00000034462.1">
    <property type="protein sequence ID" value="ENSMUNP00000028661.1"/>
    <property type="gene ID" value="ENSMUNG00000021553.1"/>
</dbReference>
<reference evidence="1" key="1">
    <citation type="submission" date="2020-03" db="EMBL/GenBank/DDBJ databases">
        <title>Melopsittacus undulatus (budgerigar) genome, bMelUnd1, maternal haplotype with Z.</title>
        <authorList>
            <person name="Gedman G."/>
            <person name="Mountcastle J."/>
            <person name="Haase B."/>
            <person name="Formenti G."/>
            <person name="Wright T."/>
            <person name="Apodaca J."/>
            <person name="Pelan S."/>
            <person name="Chow W."/>
            <person name="Rhie A."/>
            <person name="Howe K."/>
            <person name="Fedrigo O."/>
            <person name="Jarvis E.D."/>
        </authorList>
    </citation>
    <scope>NUCLEOTIDE SEQUENCE [LARGE SCALE GENOMIC DNA]</scope>
</reference>
<dbReference type="InterPro" id="IPR029021">
    <property type="entry name" value="Prot-tyrosine_phosphatase-like"/>
</dbReference>
<dbReference type="Pfam" id="PF10409">
    <property type="entry name" value="PTEN_C2"/>
    <property type="match status" value="1"/>
</dbReference>
<proteinExistence type="predicted"/>
<dbReference type="GO" id="GO:0005925">
    <property type="term" value="C:focal adhesion"/>
    <property type="evidence" value="ECO:0007669"/>
    <property type="project" value="TreeGrafter"/>
</dbReference>
<reference evidence="1" key="3">
    <citation type="submission" date="2025-09" db="UniProtKB">
        <authorList>
            <consortium name="Ensembl"/>
        </authorList>
    </citation>
    <scope>IDENTIFICATION</scope>
</reference>